<dbReference type="GO" id="GO:0043856">
    <property type="term" value="F:anti-sigma factor antagonist activity"/>
    <property type="evidence" value="ECO:0007669"/>
    <property type="project" value="InterPro"/>
</dbReference>
<dbReference type="AlphaFoldDB" id="A0A8J7GFU2"/>
<proteinExistence type="inferred from homology"/>
<dbReference type="RefSeq" id="WP_197002336.1">
    <property type="nucleotide sequence ID" value="NZ_BONS01000003.1"/>
</dbReference>
<dbReference type="InterPro" id="IPR002645">
    <property type="entry name" value="STAS_dom"/>
</dbReference>
<reference evidence="4" key="1">
    <citation type="submission" date="2020-11" db="EMBL/GenBank/DDBJ databases">
        <title>Sequencing the genomes of 1000 actinobacteria strains.</title>
        <authorList>
            <person name="Klenk H.-P."/>
        </authorList>
    </citation>
    <scope>NUCLEOTIDE SEQUENCE</scope>
    <source>
        <strain evidence="4">DSM 45356</strain>
    </source>
</reference>
<organism evidence="4 5">
    <name type="scientific">Longispora fulva</name>
    <dbReference type="NCBI Taxonomy" id="619741"/>
    <lineage>
        <taxon>Bacteria</taxon>
        <taxon>Bacillati</taxon>
        <taxon>Actinomycetota</taxon>
        <taxon>Actinomycetes</taxon>
        <taxon>Micromonosporales</taxon>
        <taxon>Micromonosporaceae</taxon>
        <taxon>Longispora</taxon>
    </lineage>
</organism>
<name>A0A8J7GFU2_9ACTN</name>
<dbReference type="NCBIfam" id="TIGR00377">
    <property type="entry name" value="ant_ant_sig"/>
    <property type="match status" value="1"/>
</dbReference>
<accession>A0A8J7GFU2</accession>
<dbReference type="InterPro" id="IPR036513">
    <property type="entry name" value="STAS_dom_sf"/>
</dbReference>
<protein>
    <recommendedName>
        <fullName evidence="2">Anti-sigma factor antagonist</fullName>
    </recommendedName>
</protein>
<dbReference type="SUPFAM" id="SSF52091">
    <property type="entry name" value="SpoIIaa-like"/>
    <property type="match status" value="1"/>
</dbReference>
<dbReference type="Pfam" id="PF13466">
    <property type="entry name" value="STAS_2"/>
    <property type="match status" value="1"/>
</dbReference>
<dbReference type="PANTHER" id="PTHR33495">
    <property type="entry name" value="ANTI-SIGMA FACTOR ANTAGONIST TM_1081-RELATED-RELATED"/>
    <property type="match status" value="1"/>
</dbReference>
<comment type="caution">
    <text evidence="4">The sequence shown here is derived from an EMBL/GenBank/DDBJ whole genome shotgun (WGS) entry which is preliminary data.</text>
</comment>
<dbReference type="InterPro" id="IPR058548">
    <property type="entry name" value="MlaB-like_STAS"/>
</dbReference>
<dbReference type="Gene3D" id="3.30.750.24">
    <property type="entry name" value="STAS domain"/>
    <property type="match status" value="1"/>
</dbReference>
<comment type="similarity">
    <text evidence="1 2">Belongs to the anti-sigma-factor antagonist family.</text>
</comment>
<feature type="domain" description="STAS" evidence="3">
    <location>
        <begin position="17"/>
        <end position="111"/>
    </location>
</feature>
<dbReference type="CDD" id="cd07043">
    <property type="entry name" value="STAS_anti-anti-sigma_factors"/>
    <property type="match status" value="1"/>
</dbReference>
<evidence type="ECO:0000313" key="4">
    <source>
        <dbReference type="EMBL" id="MBG6135188.1"/>
    </source>
</evidence>
<evidence type="ECO:0000259" key="3">
    <source>
        <dbReference type="PROSITE" id="PS50801"/>
    </source>
</evidence>
<gene>
    <name evidence="4" type="ORF">IW245_001382</name>
</gene>
<dbReference type="PROSITE" id="PS50801">
    <property type="entry name" value="STAS"/>
    <property type="match status" value="1"/>
</dbReference>
<evidence type="ECO:0000256" key="2">
    <source>
        <dbReference type="RuleBase" id="RU003749"/>
    </source>
</evidence>
<sequence length="111" mass="11566">MAVLRVDRPGVPRHARLLVEGDLDMTTSPELSTAIRAALGDGATAISVDLSGVGFLDSTGIRALFDGYLDATRLGGELAVHAASDWVRRVLEISGVAEVLLAPATAEARGR</sequence>
<dbReference type="PANTHER" id="PTHR33495:SF2">
    <property type="entry name" value="ANTI-SIGMA FACTOR ANTAGONIST TM_1081-RELATED"/>
    <property type="match status" value="1"/>
</dbReference>
<evidence type="ECO:0000313" key="5">
    <source>
        <dbReference type="Proteomes" id="UP000622552"/>
    </source>
</evidence>
<keyword evidence="5" id="KW-1185">Reference proteome</keyword>
<evidence type="ECO:0000256" key="1">
    <source>
        <dbReference type="ARBA" id="ARBA00009013"/>
    </source>
</evidence>
<dbReference type="EMBL" id="JADOUF010000001">
    <property type="protein sequence ID" value="MBG6135188.1"/>
    <property type="molecule type" value="Genomic_DNA"/>
</dbReference>
<dbReference type="InterPro" id="IPR003658">
    <property type="entry name" value="Anti-sigma_ant"/>
</dbReference>
<dbReference type="Proteomes" id="UP000622552">
    <property type="component" value="Unassembled WGS sequence"/>
</dbReference>